<keyword evidence="3" id="KW-0223">Dioxygenase</keyword>
<dbReference type="STRING" id="596152.DesU5LDRAFT_2479"/>
<protein>
    <recommendedName>
        <fullName evidence="2">MEMO1 family protein DesU5LDRAFT_2479</fullName>
    </recommendedName>
</protein>
<dbReference type="Pfam" id="PF01875">
    <property type="entry name" value="Memo"/>
    <property type="match status" value="1"/>
</dbReference>
<evidence type="ECO:0000313" key="3">
    <source>
        <dbReference type="EMBL" id="EIG54135.1"/>
    </source>
</evidence>
<reference evidence="3" key="1">
    <citation type="submission" date="2011-11" db="EMBL/GenBank/DDBJ databases">
        <title>Improved High-Quality Draft sequence of Desulfovibrio sp. U5L.</title>
        <authorList>
            <consortium name="US DOE Joint Genome Institute"/>
            <person name="Lucas S."/>
            <person name="Han J."/>
            <person name="Lapidus A."/>
            <person name="Cheng J.-F."/>
            <person name="Goodwin L."/>
            <person name="Pitluck S."/>
            <person name="Peters L."/>
            <person name="Ovchinnikova G."/>
            <person name="Held B."/>
            <person name="Detter J.C."/>
            <person name="Han C."/>
            <person name="Tapia R."/>
            <person name="Land M."/>
            <person name="Hauser L."/>
            <person name="Kyrpides N."/>
            <person name="Ivanova N."/>
            <person name="Pagani I."/>
            <person name="Gabster J."/>
            <person name="Walker C."/>
            <person name="Stolyar S."/>
            <person name="Stahl D."/>
            <person name="Arkin A."/>
            <person name="Dehal P."/>
            <person name="Hazen T."/>
            <person name="Woyke T."/>
        </authorList>
    </citation>
    <scope>NUCLEOTIDE SEQUENCE [LARGE SCALE GENOMIC DNA]</scope>
    <source>
        <strain evidence="3">U5L</strain>
    </source>
</reference>
<dbReference type="PANTHER" id="PTHR11060">
    <property type="entry name" value="PROTEIN MEMO1"/>
    <property type="match status" value="1"/>
</dbReference>
<evidence type="ECO:0000256" key="1">
    <source>
        <dbReference type="ARBA" id="ARBA00006315"/>
    </source>
</evidence>
<keyword evidence="3" id="KW-0560">Oxidoreductase</keyword>
<dbReference type="AlphaFoldDB" id="I2Q2X9"/>
<evidence type="ECO:0000256" key="2">
    <source>
        <dbReference type="HAMAP-Rule" id="MF_00055"/>
    </source>
</evidence>
<dbReference type="eggNOG" id="COG1355">
    <property type="taxonomic scope" value="Bacteria"/>
</dbReference>
<dbReference type="EMBL" id="JH600068">
    <property type="protein sequence ID" value="EIG54135.1"/>
    <property type="molecule type" value="Genomic_DNA"/>
</dbReference>
<comment type="similarity">
    <text evidence="1 2">Belongs to the MEMO1 family.</text>
</comment>
<dbReference type="InterPro" id="IPR002737">
    <property type="entry name" value="MEMO1_fam"/>
</dbReference>
<dbReference type="HAMAP" id="MF_00055">
    <property type="entry name" value="MEMO1"/>
    <property type="match status" value="1"/>
</dbReference>
<dbReference type="CDD" id="cd07361">
    <property type="entry name" value="MEMO_like"/>
    <property type="match status" value="1"/>
</dbReference>
<name>I2Q2X9_9BACT</name>
<dbReference type="NCBIfam" id="TIGR04336">
    <property type="entry name" value="AmmeMemoSam_B"/>
    <property type="match status" value="1"/>
</dbReference>
<dbReference type="PANTHER" id="PTHR11060:SF0">
    <property type="entry name" value="PROTEIN MEMO1"/>
    <property type="match status" value="1"/>
</dbReference>
<dbReference type="GO" id="GO:0051213">
    <property type="term" value="F:dioxygenase activity"/>
    <property type="evidence" value="ECO:0007669"/>
    <property type="project" value="UniProtKB-KW"/>
</dbReference>
<sequence length="288" mass="30158">MSRQTTGSEEPLESLGPMNRQPVVAGRFYPGAAPALRREVGAFLAEAEAPAEADGPTLLAMVPHAGYVYSGSVAGRTLGAARLADTVLLLGPNHTGRGKRLAVWPSGAWAVPGCDVPVAADLARDFLRAEARLSPDAAAHREEHSLEVLLPFLCVKNPAVRIVPIAVAEPDPEALRQVAGAMAGVLGQRSEPVSIVVSSDMSHYVPHETAKRRDALALDRVLALDPDGLYRVVREAGITMCGVLPMVLGLHLAKALGARQAVLAAYATSGEASGDYNQVVGYAGVLVR</sequence>
<proteinExistence type="inferred from homology"/>
<organism evidence="3">
    <name type="scientific">Desulfovibrio sp. U5L</name>
    <dbReference type="NCBI Taxonomy" id="596152"/>
    <lineage>
        <taxon>Bacteria</taxon>
        <taxon>Pseudomonadati</taxon>
        <taxon>Thermodesulfobacteriota</taxon>
        <taxon>Desulfovibrionia</taxon>
        <taxon>Desulfovibrionales</taxon>
        <taxon>Desulfovibrionaceae</taxon>
        <taxon>Desulfovibrio</taxon>
    </lineage>
</organism>
<dbReference type="Gene3D" id="3.40.830.10">
    <property type="entry name" value="LigB-like"/>
    <property type="match status" value="1"/>
</dbReference>
<gene>
    <name evidence="3" type="ORF">DesU5LDRAFT_2479</name>
</gene>
<dbReference type="HOGENOM" id="CLU_038085_2_0_7"/>
<accession>I2Q2X9</accession>